<dbReference type="InterPro" id="IPR006913">
    <property type="entry name" value="CENP-V/GFA"/>
</dbReference>
<evidence type="ECO:0000259" key="5">
    <source>
        <dbReference type="PROSITE" id="PS51891"/>
    </source>
</evidence>
<accession>A0AAX6MPY6</accession>
<evidence type="ECO:0000313" key="6">
    <source>
        <dbReference type="EMBL" id="KAK6954708.1"/>
    </source>
</evidence>
<dbReference type="EMBL" id="JBANMG010000004">
    <property type="protein sequence ID" value="KAK6954708.1"/>
    <property type="molecule type" value="Genomic_DNA"/>
</dbReference>
<dbReference type="Proteomes" id="UP001369815">
    <property type="component" value="Unassembled WGS sequence"/>
</dbReference>
<protein>
    <recommendedName>
        <fullName evidence="5">CENP-V/GFA domain-containing protein</fullName>
    </recommendedName>
</protein>
<sequence length="370" mass="41386">MLSLDQLITFFNRDRAATAEPREESRTFTARCHCGNIEYSIVLPASSLPLNGYICSCTLCRYSHGSFGSFHVSLTQGVAPEWTNGTINMSVYKTKGSEPGGHGQRWFCPTCGSHNGHYEPWAMQWIADSSLFEENFWEIKGFGFPKSPGDGGLVSWLPESVSKGMKMLTMDRDFPPEDKIEIGEDGGERLRAECQCGGVSFTIKRPSDAVRNDEYLSRFVAPGNPNKWKAYLDFDKETRRLASVLFMPWALIPRTSLEPEVPSDLLIGTMKTYEASDKITKGFCGRCGAVMFIKNKDGSPSEQSEVLNVAVGNFRAPEGAKATNWVQWRSVPEREKEQIGFDSQFANDIIEGQKAWAVEQYGKTLEFDII</sequence>
<dbReference type="Pfam" id="PF04828">
    <property type="entry name" value="GFA"/>
    <property type="match status" value="1"/>
</dbReference>
<reference evidence="6 7" key="1">
    <citation type="journal article" date="2024" name="Front Chem Biol">
        <title>Unveiling the potential of Daldinia eschscholtzii MFLUCC 19-0629 through bioactivity and bioinformatics studies for enhanced sustainable agriculture production.</title>
        <authorList>
            <person name="Brooks S."/>
            <person name="Weaver J.A."/>
            <person name="Klomchit A."/>
            <person name="Alharthi S.A."/>
            <person name="Onlamun T."/>
            <person name="Nurani R."/>
            <person name="Vong T.K."/>
            <person name="Alberti F."/>
            <person name="Greco C."/>
        </authorList>
    </citation>
    <scope>NUCLEOTIDE SEQUENCE [LARGE SCALE GENOMIC DNA]</scope>
    <source>
        <strain evidence="6">MFLUCC 19-0629</strain>
    </source>
</reference>
<dbReference type="InterPro" id="IPR011057">
    <property type="entry name" value="Mss4-like_sf"/>
</dbReference>
<name>A0AAX6MPY6_9PEZI</name>
<keyword evidence="3" id="KW-0862">Zinc</keyword>
<dbReference type="GO" id="GO:0016846">
    <property type="term" value="F:carbon-sulfur lyase activity"/>
    <property type="evidence" value="ECO:0007669"/>
    <property type="project" value="InterPro"/>
</dbReference>
<comment type="similarity">
    <text evidence="1">Belongs to the Gfa family.</text>
</comment>
<evidence type="ECO:0000256" key="2">
    <source>
        <dbReference type="ARBA" id="ARBA00022723"/>
    </source>
</evidence>
<comment type="caution">
    <text evidence="6">The sequence shown here is derived from an EMBL/GenBank/DDBJ whole genome shotgun (WGS) entry which is preliminary data.</text>
</comment>
<dbReference type="PANTHER" id="PTHR33337:SF31">
    <property type="entry name" value="DUF636 DOMAIN PROTEIN (AFU_ORTHOLOGUE AFUA_2G12650)"/>
    <property type="match status" value="1"/>
</dbReference>
<keyword evidence="7" id="KW-1185">Reference proteome</keyword>
<dbReference type="AlphaFoldDB" id="A0AAX6MPY6"/>
<evidence type="ECO:0000256" key="3">
    <source>
        <dbReference type="ARBA" id="ARBA00022833"/>
    </source>
</evidence>
<keyword evidence="2" id="KW-0479">Metal-binding</keyword>
<evidence type="ECO:0000313" key="7">
    <source>
        <dbReference type="Proteomes" id="UP001369815"/>
    </source>
</evidence>
<dbReference type="SUPFAM" id="SSF51316">
    <property type="entry name" value="Mss4-like"/>
    <property type="match status" value="2"/>
</dbReference>
<organism evidence="6 7">
    <name type="scientific">Daldinia eschscholtzii</name>
    <dbReference type="NCBI Taxonomy" id="292717"/>
    <lineage>
        <taxon>Eukaryota</taxon>
        <taxon>Fungi</taxon>
        <taxon>Dikarya</taxon>
        <taxon>Ascomycota</taxon>
        <taxon>Pezizomycotina</taxon>
        <taxon>Sordariomycetes</taxon>
        <taxon>Xylariomycetidae</taxon>
        <taxon>Xylariales</taxon>
        <taxon>Hypoxylaceae</taxon>
        <taxon>Daldinia</taxon>
    </lineage>
</organism>
<dbReference type="PANTHER" id="PTHR33337">
    <property type="entry name" value="GFA DOMAIN-CONTAINING PROTEIN"/>
    <property type="match status" value="1"/>
</dbReference>
<evidence type="ECO:0000256" key="1">
    <source>
        <dbReference type="ARBA" id="ARBA00005495"/>
    </source>
</evidence>
<keyword evidence="4" id="KW-0456">Lyase</keyword>
<dbReference type="Gene3D" id="3.90.1590.10">
    <property type="entry name" value="glutathione-dependent formaldehyde- activating enzyme (gfa)"/>
    <property type="match status" value="2"/>
</dbReference>
<evidence type="ECO:0000256" key="4">
    <source>
        <dbReference type="ARBA" id="ARBA00023239"/>
    </source>
</evidence>
<gene>
    <name evidence="6" type="ORF">Daesc_004676</name>
</gene>
<dbReference type="PROSITE" id="PS51891">
    <property type="entry name" value="CENP_V_GFA"/>
    <property type="match status" value="1"/>
</dbReference>
<feature type="domain" description="CENP-V/GFA" evidence="5">
    <location>
        <begin position="28"/>
        <end position="150"/>
    </location>
</feature>
<dbReference type="GO" id="GO:0046872">
    <property type="term" value="F:metal ion binding"/>
    <property type="evidence" value="ECO:0007669"/>
    <property type="project" value="UniProtKB-KW"/>
</dbReference>
<proteinExistence type="inferred from homology"/>